<organism evidence="2 3">
    <name type="scientific">Acetobacter fabarum</name>
    <dbReference type="NCBI Taxonomy" id="483199"/>
    <lineage>
        <taxon>Bacteria</taxon>
        <taxon>Pseudomonadati</taxon>
        <taxon>Pseudomonadota</taxon>
        <taxon>Alphaproteobacteria</taxon>
        <taxon>Acetobacterales</taxon>
        <taxon>Acetobacteraceae</taxon>
        <taxon>Acetobacter</taxon>
    </lineage>
</organism>
<dbReference type="InterPro" id="IPR051044">
    <property type="entry name" value="MAG_DAG_Lipase"/>
</dbReference>
<evidence type="ECO:0000313" key="3">
    <source>
        <dbReference type="Proteomes" id="UP000216151"/>
    </source>
</evidence>
<sequence>MIRIVAVVVQQASFPIRVSKGLLRRWSRALPLFACGLALLGGCASVPPPAPVPPPRYAAAARLVPPDGVISLRDGAAIPVRVWQAHGHERAVVLALHGFNDSKDAWEYSAPALAAQGITLVAPDIRGFGAAPLRGGWAGSAQLVADAREEEARIRQTHPNVPLYLMGESMGGAVLMLLMSGPDAPKVAGTILLAPAVWDLGMGADIPLDVLATLFPKRFVTGRELPVHVVASDNPAALIRLYYDPLTLRQTRLEALRGLVALMRSAARAAPRVHGPVLCLYGDQDQLVPPQAMAQAWGELPPPARLDLITGGHHLLLRDRRGALALGDIAGWINQPERFLPSGGDITAAVWLAQEQGASGLGGRSPAWFLPARLDGVVPP</sequence>
<comment type="caution">
    <text evidence="2">The sequence shown here is derived from an EMBL/GenBank/DDBJ whole genome shotgun (WGS) entry which is preliminary data.</text>
</comment>
<dbReference type="OrthoDB" id="9806902at2"/>
<evidence type="ECO:0000313" key="2">
    <source>
        <dbReference type="EMBL" id="PAK79027.1"/>
    </source>
</evidence>
<feature type="domain" description="Serine aminopeptidase S33" evidence="1">
    <location>
        <begin position="88"/>
        <end position="320"/>
    </location>
</feature>
<evidence type="ECO:0000259" key="1">
    <source>
        <dbReference type="Pfam" id="PF12146"/>
    </source>
</evidence>
<keyword evidence="3" id="KW-1185">Reference proteome</keyword>
<protein>
    <submittedName>
        <fullName evidence="2">Lysophospholipase</fullName>
    </submittedName>
</protein>
<dbReference type="PRINTS" id="PR00111">
    <property type="entry name" value="ABHYDROLASE"/>
</dbReference>
<accession>A0A269Y0D5</accession>
<dbReference type="AlphaFoldDB" id="A0A269Y0D5"/>
<dbReference type="Gene3D" id="3.40.50.1820">
    <property type="entry name" value="alpha/beta hydrolase"/>
    <property type="match status" value="1"/>
</dbReference>
<dbReference type="PANTHER" id="PTHR11614">
    <property type="entry name" value="PHOSPHOLIPASE-RELATED"/>
    <property type="match status" value="1"/>
</dbReference>
<gene>
    <name evidence="2" type="ORF">B8X00_03930</name>
</gene>
<proteinExistence type="predicted"/>
<reference evidence="2 3" key="1">
    <citation type="submission" date="2017-04" db="EMBL/GenBank/DDBJ databases">
        <title>Kefir bacterial isolates.</title>
        <authorList>
            <person name="Kim Y."/>
            <person name="Blasche S."/>
            <person name="Patil K.R."/>
        </authorList>
    </citation>
    <scope>NUCLEOTIDE SEQUENCE [LARGE SCALE GENOMIC DNA]</scope>
    <source>
        <strain evidence="2 3">KR</strain>
    </source>
</reference>
<dbReference type="Proteomes" id="UP000216151">
    <property type="component" value="Unassembled WGS sequence"/>
</dbReference>
<dbReference type="InterPro" id="IPR000073">
    <property type="entry name" value="AB_hydrolase_1"/>
</dbReference>
<dbReference type="InterPro" id="IPR022742">
    <property type="entry name" value="Hydrolase_4"/>
</dbReference>
<dbReference type="SUPFAM" id="SSF53474">
    <property type="entry name" value="alpha/beta-Hydrolases"/>
    <property type="match status" value="1"/>
</dbReference>
<dbReference type="EMBL" id="NCXK01000002">
    <property type="protein sequence ID" value="PAK79027.1"/>
    <property type="molecule type" value="Genomic_DNA"/>
</dbReference>
<dbReference type="RefSeq" id="WP_095349282.1">
    <property type="nucleotide sequence ID" value="NZ_JBDNMF010000044.1"/>
</dbReference>
<dbReference type="InterPro" id="IPR029058">
    <property type="entry name" value="AB_hydrolase_fold"/>
</dbReference>
<dbReference type="Pfam" id="PF12146">
    <property type="entry name" value="Hydrolase_4"/>
    <property type="match status" value="1"/>
</dbReference>
<name>A0A269Y0D5_9PROT</name>